<evidence type="ECO:0000256" key="1">
    <source>
        <dbReference type="SAM" id="Phobius"/>
    </source>
</evidence>
<reference evidence="2" key="1">
    <citation type="submission" date="2014-11" db="EMBL/GenBank/DDBJ databases">
        <authorList>
            <person name="Amaro Gonzalez C."/>
        </authorList>
    </citation>
    <scope>NUCLEOTIDE SEQUENCE</scope>
</reference>
<protein>
    <submittedName>
        <fullName evidence="2">Uncharacterized protein</fullName>
    </submittedName>
</protein>
<evidence type="ECO:0000313" key="2">
    <source>
        <dbReference type="EMBL" id="JAH60880.1"/>
    </source>
</evidence>
<reference evidence="2" key="2">
    <citation type="journal article" date="2015" name="Fish Shellfish Immunol.">
        <title>Early steps in the European eel (Anguilla anguilla)-Vibrio vulnificus interaction in the gills: Role of the RtxA13 toxin.</title>
        <authorList>
            <person name="Callol A."/>
            <person name="Pajuelo D."/>
            <person name="Ebbesson L."/>
            <person name="Teles M."/>
            <person name="MacKenzie S."/>
            <person name="Amaro C."/>
        </authorList>
    </citation>
    <scope>NUCLEOTIDE SEQUENCE</scope>
</reference>
<dbReference type="AlphaFoldDB" id="A0A0E9U6W4"/>
<feature type="transmembrane region" description="Helical" evidence="1">
    <location>
        <begin position="7"/>
        <end position="25"/>
    </location>
</feature>
<sequence length="26" mass="3069">MTEVVNAVVYALIRLFLYLKILLPIY</sequence>
<keyword evidence="1" id="KW-1133">Transmembrane helix</keyword>
<keyword evidence="1" id="KW-0472">Membrane</keyword>
<dbReference type="EMBL" id="GBXM01047697">
    <property type="protein sequence ID" value="JAH60880.1"/>
    <property type="molecule type" value="Transcribed_RNA"/>
</dbReference>
<keyword evidence="1" id="KW-0812">Transmembrane</keyword>
<accession>A0A0E9U6W4</accession>
<organism evidence="2">
    <name type="scientific">Anguilla anguilla</name>
    <name type="common">European freshwater eel</name>
    <name type="synonym">Muraena anguilla</name>
    <dbReference type="NCBI Taxonomy" id="7936"/>
    <lineage>
        <taxon>Eukaryota</taxon>
        <taxon>Metazoa</taxon>
        <taxon>Chordata</taxon>
        <taxon>Craniata</taxon>
        <taxon>Vertebrata</taxon>
        <taxon>Euteleostomi</taxon>
        <taxon>Actinopterygii</taxon>
        <taxon>Neopterygii</taxon>
        <taxon>Teleostei</taxon>
        <taxon>Anguilliformes</taxon>
        <taxon>Anguillidae</taxon>
        <taxon>Anguilla</taxon>
    </lineage>
</organism>
<proteinExistence type="predicted"/>
<name>A0A0E9U6W4_ANGAN</name>